<comment type="caution">
    <text evidence="1">The sequence shown here is derived from an EMBL/GenBank/DDBJ whole genome shotgun (WGS) entry which is preliminary data.</text>
</comment>
<gene>
    <name evidence="1" type="ORF">LARSCL_LOCUS657</name>
</gene>
<dbReference type="AlphaFoldDB" id="A0AAV1YSP3"/>
<proteinExistence type="predicted"/>
<reference evidence="1 2" key="1">
    <citation type="submission" date="2024-04" db="EMBL/GenBank/DDBJ databases">
        <authorList>
            <person name="Rising A."/>
            <person name="Reimegard J."/>
            <person name="Sonavane S."/>
            <person name="Akerstrom W."/>
            <person name="Nylinder S."/>
            <person name="Hedman E."/>
            <person name="Kallberg Y."/>
        </authorList>
    </citation>
    <scope>NUCLEOTIDE SEQUENCE [LARGE SCALE GENOMIC DNA]</scope>
</reference>
<evidence type="ECO:0000313" key="1">
    <source>
        <dbReference type="EMBL" id="CAL1261853.1"/>
    </source>
</evidence>
<accession>A0AAV1YSP3</accession>
<evidence type="ECO:0000313" key="2">
    <source>
        <dbReference type="Proteomes" id="UP001497382"/>
    </source>
</evidence>
<sequence length="46" mass="5322">MALSSPCLERILDSCSRTPNGKQDWMEINTFRPHKANSHRILLPEQ</sequence>
<protein>
    <submittedName>
        <fullName evidence="1">Uncharacterized protein</fullName>
    </submittedName>
</protein>
<keyword evidence="2" id="KW-1185">Reference proteome</keyword>
<dbReference type="Proteomes" id="UP001497382">
    <property type="component" value="Unassembled WGS sequence"/>
</dbReference>
<name>A0AAV1YSP3_9ARAC</name>
<dbReference type="EMBL" id="CAXIEN010000004">
    <property type="protein sequence ID" value="CAL1261853.1"/>
    <property type="molecule type" value="Genomic_DNA"/>
</dbReference>
<organism evidence="1 2">
    <name type="scientific">Larinioides sclopetarius</name>
    <dbReference type="NCBI Taxonomy" id="280406"/>
    <lineage>
        <taxon>Eukaryota</taxon>
        <taxon>Metazoa</taxon>
        <taxon>Ecdysozoa</taxon>
        <taxon>Arthropoda</taxon>
        <taxon>Chelicerata</taxon>
        <taxon>Arachnida</taxon>
        <taxon>Araneae</taxon>
        <taxon>Araneomorphae</taxon>
        <taxon>Entelegynae</taxon>
        <taxon>Araneoidea</taxon>
        <taxon>Araneidae</taxon>
        <taxon>Larinioides</taxon>
    </lineage>
</organism>